<evidence type="ECO:0000259" key="1">
    <source>
        <dbReference type="Pfam" id="PF10022"/>
    </source>
</evidence>
<evidence type="ECO:0000313" key="3">
    <source>
        <dbReference type="Proteomes" id="UP001586593"/>
    </source>
</evidence>
<feature type="domain" description="DUF2264" evidence="1">
    <location>
        <begin position="1"/>
        <end position="177"/>
    </location>
</feature>
<protein>
    <recommendedName>
        <fullName evidence="1">DUF2264 domain-containing protein</fullName>
    </recommendedName>
</protein>
<sequence length="177" mass="19782">MESDLDLLESFYVGDGWAADGPWLTAEEAQQEADAVASGGRRDAVGKGRQVDYYSGSFAIQFSQLLYCRFASDLDPVRTERFRQRARQFSVGFCRYFDTQGRPAGSAIPFGRSLTYRFACGGFFAALALAKVPDMPDPLSTPGAIKGFLLRHLRWWAARSDHIFYPDGTLNIGWLYP</sequence>
<comment type="caution">
    <text evidence="2">The sequence shown here is derived from an EMBL/GenBank/DDBJ whole genome shotgun (WGS) entry which is preliminary data.</text>
</comment>
<dbReference type="InterPro" id="IPR049349">
    <property type="entry name" value="DUF2264_N"/>
</dbReference>
<accession>A0ABR3V1A2</accession>
<organism evidence="2 3">
    <name type="scientific">Phialemonium thermophilum</name>
    <dbReference type="NCBI Taxonomy" id="223376"/>
    <lineage>
        <taxon>Eukaryota</taxon>
        <taxon>Fungi</taxon>
        <taxon>Dikarya</taxon>
        <taxon>Ascomycota</taxon>
        <taxon>Pezizomycotina</taxon>
        <taxon>Sordariomycetes</taxon>
        <taxon>Sordariomycetidae</taxon>
        <taxon>Cephalothecales</taxon>
        <taxon>Cephalothecaceae</taxon>
        <taxon>Phialemonium</taxon>
    </lineage>
</organism>
<proteinExistence type="predicted"/>
<dbReference type="EMBL" id="JAZHXJ010003433">
    <property type="protein sequence ID" value="KAL1835171.1"/>
    <property type="molecule type" value="Genomic_DNA"/>
</dbReference>
<dbReference type="PANTHER" id="PTHR35339">
    <property type="entry name" value="LINALOOL DEHYDRATASE_ISOMERASE DOMAIN-CONTAINING PROTEIN"/>
    <property type="match status" value="1"/>
</dbReference>
<keyword evidence="3" id="KW-1185">Reference proteome</keyword>
<dbReference type="InterPro" id="IPR016624">
    <property type="entry name" value="UCP014753"/>
</dbReference>
<name>A0ABR3V1A2_9PEZI</name>
<dbReference type="Pfam" id="PF10022">
    <property type="entry name" value="DUF2264"/>
    <property type="match status" value="1"/>
</dbReference>
<evidence type="ECO:0000313" key="2">
    <source>
        <dbReference type="EMBL" id="KAL1835171.1"/>
    </source>
</evidence>
<reference evidence="2 3" key="1">
    <citation type="journal article" date="2024" name="Commun. Biol.">
        <title>Comparative genomic analysis of thermophilic fungi reveals convergent evolutionary adaptations and gene losses.</title>
        <authorList>
            <person name="Steindorff A.S."/>
            <person name="Aguilar-Pontes M.V."/>
            <person name="Robinson A.J."/>
            <person name="Andreopoulos B."/>
            <person name="LaButti K."/>
            <person name="Kuo A."/>
            <person name="Mondo S."/>
            <person name="Riley R."/>
            <person name="Otillar R."/>
            <person name="Haridas S."/>
            <person name="Lipzen A."/>
            <person name="Grimwood J."/>
            <person name="Schmutz J."/>
            <person name="Clum A."/>
            <person name="Reid I.D."/>
            <person name="Moisan M.C."/>
            <person name="Butler G."/>
            <person name="Nguyen T.T.M."/>
            <person name="Dewar K."/>
            <person name="Conant G."/>
            <person name="Drula E."/>
            <person name="Henrissat B."/>
            <person name="Hansel C."/>
            <person name="Singer S."/>
            <person name="Hutchinson M.I."/>
            <person name="de Vries R.P."/>
            <person name="Natvig D.O."/>
            <person name="Powell A.J."/>
            <person name="Tsang A."/>
            <person name="Grigoriev I.V."/>
        </authorList>
    </citation>
    <scope>NUCLEOTIDE SEQUENCE [LARGE SCALE GENOMIC DNA]</scope>
    <source>
        <strain evidence="2 3">ATCC 24622</strain>
    </source>
</reference>
<dbReference type="Proteomes" id="UP001586593">
    <property type="component" value="Unassembled WGS sequence"/>
</dbReference>
<gene>
    <name evidence="2" type="ORF">VTK73DRAFT_6116</name>
</gene>
<dbReference type="PANTHER" id="PTHR35339:SF2">
    <property type="entry name" value="DUF2264 DOMAIN-CONTAINING PROTEIN-RELATED"/>
    <property type="match status" value="1"/>
</dbReference>